<dbReference type="InterPro" id="IPR005990">
    <property type="entry name" value="IMP_DH"/>
</dbReference>
<comment type="catalytic activity">
    <reaction evidence="8">
        <text>IMP + NAD(+) + H2O = XMP + NADH + H(+)</text>
        <dbReference type="Rhea" id="RHEA:11708"/>
        <dbReference type="ChEBI" id="CHEBI:15377"/>
        <dbReference type="ChEBI" id="CHEBI:15378"/>
        <dbReference type="ChEBI" id="CHEBI:57464"/>
        <dbReference type="ChEBI" id="CHEBI:57540"/>
        <dbReference type="ChEBI" id="CHEBI:57945"/>
        <dbReference type="ChEBI" id="CHEBI:58053"/>
        <dbReference type="EC" id="1.1.1.205"/>
    </reaction>
</comment>
<keyword evidence="6" id="KW-0560">Oxidoreductase</keyword>
<dbReference type="STRING" id="1403316.PRV_01445"/>
<dbReference type="SUPFAM" id="SSF51412">
    <property type="entry name" value="Inosine monophosphate dehydrogenase (IMPDH)"/>
    <property type="match status" value="1"/>
</dbReference>
<evidence type="ECO:0000256" key="4">
    <source>
        <dbReference type="ARBA" id="ARBA00022755"/>
    </source>
</evidence>
<evidence type="ECO:0000256" key="8">
    <source>
        <dbReference type="ARBA" id="ARBA00048028"/>
    </source>
</evidence>
<evidence type="ECO:0000256" key="3">
    <source>
        <dbReference type="ARBA" id="ARBA00022749"/>
    </source>
</evidence>
<sequence>MKEQKSTKIMEDNRLNPKLSLGFEDILIVPGYSDFLPYEVSLEVSLNEKFKLSLPFLSAAMDTVTEYEMSRALISSGGMGVLHRNLKISTAKEWINKLREEFGENKPYAVAIGASTTKEDIKELINSGANIILIDSAHGHSKNIGEKIKEVKEISSDIFIIAGNVVSSEGAEYLISCGAHAVKVGIGSGSICTTRLITGVGSGEFSSLVEVSRICKAKNVLTIADGGLTSTDEIVKALAAGADLVMLGYLFAGTDEAPGEIKKIEGKELKLYRGMGSLGAMKAGSADRYFKHSTDPKNWVSEGVESYVLYKGSVKNVLLHLTASLQTAFGYIGAKNILELHKKARFVRVTKSVSKKSKVHAVETILNY</sequence>
<dbReference type="FunFam" id="3.20.20.70:FF:000424">
    <property type="entry name" value="Inosine-5'-monophosphate dehydrogenase 2"/>
    <property type="match status" value="1"/>
</dbReference>
<dbReference type="GO" id="GO:0003938">
    <property type="term" value="F:IMP dehydrogenase activity"/>
    <property type="evidence" value="ECO:0007669"/>
    <property type="project" value="UniProtKB-EC"/>
</dbReference>
<evidence type="ECO:0000256" key="5">
    <source>
        <dbReference type="ARBA" id="ARBA00022958"/>
    </source>
</evidence>
<name>U5NFN2_9MOLU</name>
<feature type="domain" description="IMP dehydrogenase/GMP reductase" evidence="9">
    <location>
        <begin position="21"/>
        <end position="360"/>
    </location>
</feature>
<dbReference type="InterPro" id="IPR013785">
    <property type="entry name" value="Aldolase_TIM"/>
</dbReference>
<proteinExistence type="inferred from homology"/>
<dbReference type="RefSeq" id="WP_022769588.1">
    <property type="nucleotide sequence ID" value="NC_022575.1"/>
</dbReference>
<dbReference type="PATRIC" id="fig|1403316.3.peg.258"/>
<accession>U5NFN2</accession>
<dbReference type="HOGENOM" id="CLU_022552_5_0_14"/>
<evidence type="ECO:0000313" key="10">
    <source>
        <dbReference type="EMBL" id="AGX89048.1"/>
    </source>
</evidence>
<keyword evidence="3" id="KW-0332">GMP biosynthesis</keyword>
<keyword evidence="4" id="KW-0658">Purine biosynthesis</keyword>
<dbReference type="Pfam" id="PF00478">
    <property type="entry name" value="IMPDH"/>
    <property type="match status" value="1"/>
</dbReference>
<reference evidence="10 11" key="1">
    <citation type="journal article" date="2013" name="Genome Announc.">
        <title>Genome Sequence of Mycoplasma parvum (Formerly Eperythrozoon parvum), a Diminutive Hemoplasma of the Pig.</title>
        <authorList>
            <person name="do Nascimento N.C."/>
            <person name="Dos Santos A.P."/>
            <person name="Chu Y."/>
            <person name="Guimaraes A.M."/>
            <person name="Pagliaro A."/>
            <person name="Messick J.B."/>
        </authorList>
    </citation>
    <scope>NUCLEOTIDE SEQUENCE [LARGE SCALE GENOMIC DNA]</scope>
    <source>
        <strain evidence="10 11">Indiana</strain>
    </source>
</reference>
<dbReference type="InterPro" id="IPR001093">
    <property type="entry name" value="IMP_DH_GMPRt"/>
</dbReference>
<dbReference type="InterPro" id="IPR015875">
    <property type="entry name" value="IMP_DH/GMP_Rdtase_CS"/>
</dbReference>
<evidence type="ECO:0000256" key="7">
    <source>
        <dbReference type="ARBA" id="ARBA00023027"/>
    </source>
</evidence>
<evidence type="ECO:0000313" key="11">
    <source>
        <dbReference type="Proteomes" id="UP000017119"/>
    </source>
</evidence>
<protein>
    <submittedName>
        <fullName evidence="10">Inosine-5'-monophosphate dehydrogenase</fullName>
    </submittedName>
</protein>
<dbReference type="PANTHER" id="PTHR11911:SF111">
    <property type="entry name" value="INOSINE-5'-MONOPHOSPHATE DEHYDROGENASE"/>
    <property type="match status" value="1"/>
</dbReference>
<comment type="cofactor">
    <cofactor evidence="1">
        <name>K(+)</name>
        <dbReference type="ChEBI" id="CHEBI:29103"/>
    </cofactor>
</comment>
<dbReference type="PROSITE" id="PS00487">
    <property type="entry name" value="IMP_DH_GMP_RED"/>
    <property type="match status" value="1"/>
</dbReference>
<dbReference type="CDD" id="cd00381">
    <property type="entry name" value="IMPDH"/>
    <property type="match status" value="1"/>
</dbReference>
<dbReference type="Proteomes" id="UP000017119">
    <property type="component" value="Chromosome"/>
</dbReference>
<dbReference type="GO" id="GO:0006177">
    <property type="term" value="P:GMP biosynthetic process"/>
    <property type="evidence" value="ECO:0007669"/>
    <property type="project" value="UniProtKB-KW"/>
</dbReference>
<gene>
    <name evidence="10" type="ORF">PRV_01445</name>
</gene>
<comment type="similarity">
    <text evidence="2">Belongs to the IMPDH/GMPR family.</text>
</comment>
<evidence type="ECO:0000259" key="9">
    <source>
        <dbReference type="Pfam" id="PF00478"/>
    </source>
</evidence>
<evidence type="ECO:0000256" key="1">
    <source>
        <dbReference type="ARBA" id="ARBA00001958"/>
    </source>
</evidence>
<keyword evidence="7" id="KW-0520">NAD</keyword>
<dbReference type="PANTHER" id="PTHR11911">
    <property type="entry name" value="INOSINE-5-MONOPHOSPHATE DEHYDROGENASE RELATED"/>
    <property type="match status" value="1"/>
</dbReference>
<keyword evidence="5" id="KW-0630">Potassium</keyword>
<dbReference type="SMART" id="SM01240">
    <property type="entry name" value="IMPDH"/>
    <property type="match status" value="1"/>
</dbReference>
<dbReference type="KEGG" id="mpv:PRV_01445"/>
<dbReference type="Gene3D" id="3.20.20.70">
    <property type="entry name" value="Aldolase class I"/>
    <property type="match status" value="1"/>
</dbReference>
<organism evidence="10 11">
    <name type="scientific">Mycoplasma parvum str. Indiana</name>
    <dbReference type="NCBI Taxonomy" id="1403316"/>
    <lineage>
        <taxon>Bacteria</taxon>
        <taxon>Bacillati</taxon>
        <taxon>Mycoplasmatota</taxon>
        <taxon>Mollicutes</taxon>
        <taxon>Mycoplasmataceae</taxon>
        <taxon>Mycoplasma</taxon>
    </lineage>
</organism>
<evidence type="ECO:0000256" key="6">
    <source>
        <dbReference type="ARBA" id="ARBA00023002"/>
    </source>
</evidence>
<evidence type="ECO:0000256" key="2">
    <source>
        <dbReference type="ARBA" id="ARBA00005502"/>
    </source>
</evidence>
<dbReference type="EMBL" id="CP006771">
    <property type="protein sequence ID" value="AGX89048.1"/>
    <property type="molecule type" value="Genomic_DNA"/>
</dbReference>
<dbReference type="AlphaFoldDB" id="U5NFN2"/>
<dbReference type="GO" id="GO:0006183">
    <property type="term" value="P:GTP biosynthetic process"/>
    <property type="evidence" value="ECO:0007669"/>
    <property type="project" value="TreeGrafter"/>
</dbReference>
<keyword evidence="11" id="KW-1185">Reference proteome</keyword>